<dbReference type="PROSITE" id="PS50231">
    <property type="entry name" value="RICIN_B_LECTIN"/>
    <property type="match status" value="1"/>
</dbReference>
<dbReference type="NCBIfam" id="TIGR04312">
    <property type="entry name" value="choice_anch_B"/>
    <property type="match status" value="2"/>
</dbReference>
<name>A0A7S2NQC9_9DINO</name>
<proteinExistence type="predicted"/>
<keyword evidence="2" id="KW-0812">Transmembrane</keyword>
<dbReference type="InterPro" id="IPR000772">
    <property type="entry name" value="Ricin_B_lectin"/>
</dbReference>
<sequence length="722" mass="78609">MASPAYRFAPLAFHSEVERPREREEHSSRGHCFSAAFTAGILIVLLLPGLLAVAALAAGGGSPGPRGDARTGRVARPRQAEGSRTEAAVAAASSAAAGNATAGSAQARPVRLPRRACVGECLQPARDSLMQKTMALKVRERAKCEAEERCPLYKEASSQEPCVDGLAGEYPCNDVDMLAFLPLSAMGGSVGASDIWGWTDSTTGREYALVGISEGAAFIDVTDPLHPQVLGAMSSKHDPTIWHDLKVYKDHVFIVSEAAEHGMQVFDLARLRGLSSDHDGLLAAGAIQPKGKHMQLRGHEDTKLCLDIAAVENAQPSHRFLANSGTSLDLRRCESGRRSQQWRHDSTTGLLRNGKGLCLDAVAVPGQLRAARLRSCSASSASQRWQHSEDAGTLRGLDSTCLALEPGAADGKVRLVPCHGEDGAPQLRIGWHPPVRVFEPDVLYEEVGSAHNLVINEQTGMAYVVGSRTCNGGLHMVNITAPKEPRFIGCFAEDGYVHDSQCVIYEGPDSRYQGREICFNYNEDTLTITDVTDKDAVKILSRVGYDNSFYTHQGWLDEKQEYLFLNDELDERNHNTSADAPPGPTNRTRTLIWDARDLQAPKLVNNFYSKETAIDHNLYVDGDVIFETNYCAGLRILEIMNNSSSKAPSLREIGHFDVDPDCSSPVFSGTWSSYPYFKSGTVVATSMERGVFVLRPKLSDREDLVASRLRAHKTRVSKGMSS</sequence>
<keyword evidence="2" id="KW-1133">Transmembrane helix</keyword>
<gene>
    <name evidence="4" type="ORF">BRAN1462_LOCUS20653</name>
</gene>
<dbReference type="Pfam" id="PF00652">
    <property type="entry name" value="Ricin_B_lectin"/>
    <property type="match status" value="1"/>
</dbReference>
<organism evidence="4">
    <name type="scientific">Zooxanthella nutricula</name>
    <dbReference type="NCBI Taxonomy" id="1333877"/>
    <lineage>
        <taxon>Eukaryota</taxon>
        <taxon>Sar</taxon>
        <taxon>Alveolata</taxon>
        <taxon>Dinophyceae</taxon>
        <taxon>Peridiniales</taxon>
        <taxon>Peridiniales incertae sedis</taxon>
        <taxon>Zooxanthella</taxon>
    </lineage>
</organism>
<evidence type="ECO:0000256" key="1">
    <source>
        <dbReference type="SAM" id="MobiDB-lite"/>
    </source>
</evidence>
<evidence type="ECO:0000259" key="3">
    <source>
        <dbReference type="SMART" id="SM00458"/>
    </source>
</evidence>
<dbReference type="EMBL" id="HBGW01032696">
    <property type="protein sequence ID" value="CAD9554621.1"/>
    <property type="molecule type" value="Transcribed_RNA"/>
</dbReference>
<dbReference type="PANTHER" id="PTHR38787">
    <property type="entry name" value="REGULATORY P DOMAIN-CONTAINING PROTEIN"/>
    <property type="match status" value="1"/>
</dbReference>
<dbReference type="SMART" id="SM00458">
    <property type="entry name" value="RICIN"/>
    <property type="match status" value="1"/>
</dbReference>
<feature type="region of interest" description="Disordered" evidence="1">
    <location>
        <begin position="60"/>
        <end position="91"/>
    </location>
</feature>
<dbReference type="InterPro" id="IPR027589">
    <property type="entry name" value="Choice_anch_B"/>
</dbReference>
<keyword evidence="2" id="KW-0472">Membrane</keyword>
<dbReference type="Gene3D" id="2.80.10.50">
    <property type="match status" value="1"/>
</dbReference>
<evidence type="ECO:0000256" key="2">
    <source>
        <dbReference type="SAM" id="Phobius"/>
    </source>
</evidence>
<reference evidence="4" key="1">
    <citation type="submission" date="2021-01" db="EMBL/GenBank/DDBJ databases">
        <authorList>
            <person name="Corre E."/>
            <person name="Pelletier E."/>
            <person name="Niang G."/>
            <person name="Scheremetjew M."/>
            <person name="Finn R."/>
            <person name="Kale V."/>
            <person name="Holt S."/>
            <person name="Cochrane G."/>
            <person name="Meng A."/>
            <person name="Brown T."/>
            <person name="Cohen L."/>
        </authorList>
    </citation>
    <scope>NUCLEOTIDE SEQUENCE</scope>
    <source>
        <strain evidence="4">RCC3387</strain>
    </source>
</reference>
<dbReference type="InterPro" id="IPR035992">
    <property type="entry name" value="Ricin_B-like_lectins"/>
</dbReference>
<evidence type="ECO:0000313" key="4">
    <source>
        <dbReference type="EMBL" id="CAD9554621.1"/>
    </source>
</evidence>
<accession>A0A7S2NQC9</accession>
<feature type="transmembrane region" description="Helical" evidence="2">
    <location>
        <begin position="33"/>
        <end position="58"/>
    </location>
</feature>
<feature type="domain" description="Ricin B lectin" evidence="3">
    <location>
        <begin position="292"/>
        <end position="434"/>
    </location>
</feature>
<protein>
    <recommendedName>
        <fullName evidence="3">Ricin B lectin domain-containing protein</fullName>
    </recommendedName>
</protein>
<dbReference type="AlphaFoldDB" id="A0A7S2NQC9"/>
<dbReference type="SUPFAM" id="SSF50370">
    <property type="entry name" value="Ricin B-like lectins"/>
    <property type="match status" value="1"/>
</dbReference>
<dbReference type="GO" id="GO:0005576">
    <property type="term" value="C:extracellular region"/>
    <property type="evidence" value="ECO:0007669"/>
    <property type="project" value="TreeGrafter"/>
</dbReference>
<dbReference type="PANTHER" id="PTHR38787:SF3">
    <property type="entry name" value="REGULATORY P DOMAIN-CONTAINING PROTEIN"/>
    <property type="match status" value="1"/>
</dbReference>